<feature type="coiled-coil region" evidence="1">
    <location>
        <begin position="90"/>
        <end position="117"/>
    </location>
</feature>
<protein>
    <submittedName>
        <fullName evidence="2">Uncharacterized protein</fullName>
    </submittedName>
</protein>
<evidence type="ECO:0000313" key="2">
    <source>
        <dbReference type="EMBL" id="VAW70654.1"/>
    </source>
</evidence>
<dbReference type="AlphaFoldDB" id="A0A3B0YP52"/>
<reference evidence="2" key="1">
    <citation type="submission" date="2018-06" db="EMBL/GenBank/DDBJ databases">
        <authorList>
            <person name="Zhirakovskaya E."/>
        </authorList>
    </citation>
    <scope>NUCLEOTIDE SEQUENCE</scope>
</reference>
<name>A0A3B0YP52_9ZZZZ</name>
<organism evidence="2">
    <name type="scientific">hydrothermal vent metagenome</name>
    <dbReference type="NCBI Taxonomy" id="652676"/>
    <lineage>
        <taxon>unclassified sequences</taxon>
        <taxon>metagenomes</taxon>
        <taxon>ecological metagenomes</taxon>
    </lineage>
</organism>
<keyword evidence="1" id="KW-0175">Coiled coil</keyword>
<dbReference type="EMBL" id="UOFI01000203">
    <property type="protein sequence ID" value="VAW70654.1"/>
    <property type="molecule type" value="Genomic_DNA"/>
</dbReference>
<evidence type="ECO:0000256" key="1">
    <source>
        <dbReference type="SAM" id="Coils"/>
    </source>
</evidence>
<accession>A0A3B0YP52</accession>
<gene>
    <name evidence="2" type="ORF">MNBD_GAMMA09-3633</name>
</gene>
<proteinExistence type="predicted"/>
<sequence>MDCDNPKDKREEWACYAREYNGAQVVWIDQSTDTALKKANSKGVCFALTRDWVRSYRRYRIDRSKFVNSFRDAAEINPENRIPQIYITNQQLYAAQVAQNKRELEELMEELERRKKQGGPVPEGILATLASIRKRAYGRDLVNLTQYKLSEIYDISFILNQMKQEGLANPRYYMLTFRKKGVGGHVVGFEFRPDIHVSDNYPGLFEFIDANLGLYAFGDADKLLNFFDLRVWIELYGLKDYDSFELAEFDTGIGGLGKTWTETLNDLIAWFKSWVV</sequence>
<dbReference type="Gene3D" id="3.90.70.20">
    <property type="match status" value="1"/>
</dbReference>